<accession>A0A1F5FIK1</accession>
<evidence type="ECO:0000313" key="3">
    <source>
        <dbReference type="Proteomes" id="UP000176682"/>
    </source>
</evidence>
<dbReference type="Proteomes" id="UP000176682">
    <property type="component" value="Unassembled WGS sequence"/>
</dbReference>
<organism evidence="2 3">
    <name type="scientific">Candidatus Collierbacteria bacterium RIFOXYB1_FULL_49_13</name>
    <dbReference type="NCBI Taxonomy" id="1817728"/>
    <lineage>
        <taxon>Bacteria</taxon>
        <taxon>Candidatus Collieribacteriota</taxon>
    </lineage>
</organism>
<dbReference type="Gene3D" id="3.90.320.10">
    <property type="match status" value="1"/>
</dbReference>
<evidence type="ECO:0000313" key="2">
    <source>
        <dbReference type="EMBL" id="OGD79465.1"/>
    </source>
</evidence>
<name>A0A1F5FIK1_9BACT</name>
<dbReference type="InterPro" id="IPR011604">
    <property type="entry name" value="PDDEXK-like_dom_sf"/>
</dbReference>
<proteinExistence type="predicted"/>
<sequence>MVMSPQFALGQAVHEVVEGLSLLPTKERFNKKLVPEFEKVWEKFSGKNGGFFDIETEFKVKERGIAMVRRVETNPGPLANLAVKLNMDLPYYFLSEPDNIILCGKIDWMEYLPETDSLHIIDFKTGKVGERDDSFQLPIYVLLARNLQKRAVEKVSYWYLEYEDSVKEKEIPDIDLVEKEILNVGKRMKAARSLGRFDCPKGGCRYCEEMERVVAGEAEYVGVGGFGKDVYVLRPRETEVTSTII</sequence>
<evidence type="ECO:0000259" key="1">
    <source>
        <dbReference type="Pfam" id="PF12705"/>
    </source>
</evidence>
<dbReference type="EMBL" id="MFAM01000020">
    <property type="protein sequence ID" value="OGD79465.1"/>
    <property type="molecule type" value="Genomic_DNA"/>
</dbReference>
<gene>
    <name evidence="2" type="ORF">A2368_03420</name>
</gene>
<comment type="caution">
    <text evidence="2">The sequence shown here is derived from an EMBL/GenBank/DDBJ whole genome shotgun (WGS) entry which is preliminary data.</text>
</comment>
<dbReference type="AlphaFoldDB" id="A0A1F5FIK1"/>
<dbReference type="InterPro" id="IPR038726">
    <property type="entry name" value="PDDEXK_AddAB-type"/>
</dbReference>
<feature type="domain" description="PD-(D/E)XK endonuclease-like" evidence="1">
    <location>
        <begin position="6"/>
        <end position="208"/>
    </location>
</feature>
<protein>
    <recommendedName>
        <fullName evidence="1">PD-(D/E)XK endonuclease-like domain-containing protein</fullName>
    </recommendedName>
</protein>
<dbReference type="Pfam" id="PF12705">
    <property type="entry name" value="PDDEXK_1"/>
    <property type="match status" value="1"/>
</dbReference>
<reference evidence="2 3" key="1">
    <citation type="journal article" date="2016" name="Nat. Commun.">
        <title>Thousands of microbial genomes shed light on interconnected biogeochemical processes in an aquifer system.</title>
        <authorList>
            <person name="Anantharaman K."/>
            <person name="Brown C.T."/>
            <person name="Hug L.A."/>
            <person name="Sharon I."/>
            <person name="Castelle C.J."/>
            <person name="Probst A.J."/>
            <person name="Thomas B.C."/>
            <person name="Singh A."/>
            <person name="Wilkins M.J."/>
            <person name="Karaoz U."/>
            <person name="Brodie E.L."/>
            <person name="Williams K.H."/>
            <person name="Hubbard S.S."/>
            <person name="Banfield J.F."/>
        </authorList>
    </citation>
    <scope>NUCLEOTIDE SEQUENCE [LARGE SCALE GENOMIC DNA]</scope>
</reference>